<evidence type="ECO:0000256" key="4">
    <source>
        <dbReference type="ARBA" id="ARBA00004406"/>
    </source>
</evidence>
<keyword evidence="9" id="KW-0492">Microsome</keyword>
<keyword evidence="11 14" id="KW-0408">Iron</keyword>
<comment type="subcellular location">
    <subcellularLocation>
        <location evidence="4">Endoplasmic reticulum membrane</location>
        <topology evidence="4">Peripheral membrane protein</topology>
    </subcellularLocation>
    <subcellularLocation>
        <location evidence="3">Microsome membrane</location>
        <topology evidence="3">Peripheral membrane protein</topology>
    </subcellularLocation>
</comment>
<evidence type="ECO:0000256" key="7">
    <source>
        <dbReference type="ARBA" id="ARBA00022723"/>
    </source>
</evidence>
<evidence type="ECO:0000256" key="15">
    <source>
        <dbReference type="RuleBase" id="RU000461"/>
    </source>
</evidence>
<dbReference type="AlphaFoldDB" id="A0A8K0D5H4"/>
<comment type="cofactor">
    <cofactor evidence="1 14">
        <name>heme</name>
        <dbReference type="ChEBI" id="CHEBI:30413"/>
    </cofactor>
</comment>
<evidence type="ECO:0000256" key="16">
    <source>
        <dbReference type="SAM" id="Phobius"/>
    </source>
</evidence>
<evidence type="ECO:0000256" key="13">
    <source>
        <dbReference type="ARBA" id="ARBA00023136"/>
    </source>
</evidence>
<sequence length="515" mass="59604">MEKTENIKFIITFSGNVFNILLLISVFTLIMWYAQYHWKRRNLYAKASQINGPLPLPLVGNALMFAGSNSEIIDTIMKLTTTYKSPTRIWLGPKLYIAAWKPDQLEIILNQTLEKDELYKQTEIVVGKGLFTASVPKWRRHKKLILPAFNQKILNRFVDVFYEKSEVLVEQLNTVAGKGTFDIFTYVGRCVLDIFCETTLGVTVNAQTTGSDYFKWLEKGMEIVFTKMAVVWYHYDFIFNRTLLGKEFYEAINKVLNFHISIIKKRTLTYQQTMRKNKEKPEALVEEEQGKILLDHLIELSKKADVDFTEEELREEINTFIIGASETTSVVESFFFIMLGMFPDIQDRVYEEVINVLGPDRPVECKDLKDFVYLERVIKETLRVLPTNTLMARAVTKDIKLDNCTLPAGSSVIIATIVLHRDAEVWPDPLRFDPDRFLPEEIIKRHPYSWLPFSGGPRYCVGTKYAMMSMKTLLATVVRKCRFSTPYKSIADIKIKNDLMLKPLHGFKVSVELRK</sequence>
<dbReference type="CDD" id="cd20628">
    <property type="entry name" value="CYP4"/>
    <property type="match status" value="1"/>
</dbReference>
<proteinExistence type="inferred from homology"/>
<dbReference type="GO" id="GO:0016705">
    <property type="term" value="F:oxidoreductase activity, acting on paired donors, with incorporation or reduction of molecular oxygen"/>
    <property type="evidence" value="ECO:0007669"/>
    <property type="project" value="InterPro"/>
</dbReference>
<evidence type="ECO:0000256" key="6">
    <source>
        <dbReference type="ARBA" id="ARBA00022617"/>
    </source>
</evidence>
<keyword evidence="7 14" id="KW-0479">Metal-binding</keyword>
<accession>A0A8K0D5H4</accession>
<dbReference type="InterPro" id="IPR002403">
    <property type="entry name" value="Cyt_P450_E_grp-IV"/>
</dbReference>
<comment type="function">
    <text evidence="2">May be involved in the metabolism of insect hormones and in the breakdown of synthetic insecticides.</text>
</comment>
<evidence type="ECO:0000256" key="5">
    <source>
        <dbReference type="ARBA" id="ARBA00010617"/>
    </source>
</evidence>
<dbReference type="GO" id="GO:0020037">
    <property type="term" value="F:heme binding"/>
    <property type="evidence" value="ECO:0007669"/>
    <property type="project" value="InterPro"/>
</dbReference>
<feature type="binding site" description="axial binding residue" evidence="14">
    <location>
        <position position="460"/>
    </location>
    <ligand>
        <name>heme</name>
        <dbReference type="ChEBI" id="CHEBI:30413"/>
    </ligand>
    <ligandPart>
        <name>Fe</name>
        <dbReference type="ChEBI" id="CHEBI:18248"/>
    </ligandPart>
</feature>
<dbReference type="GO" id="GO:0005789">
    <property type="term" value="C:endoplasmic reticulum membrane"/>
    <property type="evidence" value="ECO:0007669"/>
    <property type="project" value="UniProtKB-SubCell"/>
</dbReference>
<evidence type="ECO:0000256" key="11">
    <source>
        <dbReference type="ARBA" id="ARBA00023004"/>
    </source>
</evidence>
<keyword evidence="16" id="KW-0812">Transmembrane</keyword>
<dbReference type="InterPro" id="IPR001128">
    <property type="entry name" value="Cyt_P450"/>
</dbReference>
<evidence type="ECO:0000313" key="18">
    <source>
        <dbReference type="Proteomes" id="UP000801492"/>
    </source>
</evidence>
<evidence type="ECO:0000256" key="14">
    <source>
        <dbReference type="PIRSR" id="PIRSR602403-1"/>
    </source>
</evidence>
<keyword evidence="10 15" id="KW-0560">Oxidoreductase</keyword>
<dbReference type="GO" id="GO:0004497">
    <property type="term" value="F:monooxygenase activity"/>
    <property type="evidence" value="ECO:0007669"/>
    <property type="project" value="UniProtKB-KW"/>
</dbReference>
<dbReference type="OrthoDB" id="1470350at2759"/>
<evidence type="ECO:0000256" key="3">
    <source>
        <dbReference type="ARBA" id="ARBA00004174"/>
    </source>
</evidence>
<dbReference type="PRINTS" id="PR00465">
    <property type="entry name" value="EP450IV"/>
</dbReference>
<gene>
    <name evidence="17" type="ORF">ILUMI_09202</name>
</gene>
<evidence type="ECO:0000256" key="1">
    <source>
        <dbReference type="ARBA" id="ARBA00001971"/>
    </source>
</evidence>
<evidence type="ECO:0000313" key="17">
    <source>
        <dbReference type="EMBL" id="KAF2896973.1"/>
    </source>
</evidence>
<dbReference type="Proteomes" id="UP000801492">
    <property type="component" value="Unassembled WGS sequence"/>
</dbReference>
<name>A0A8K0D5H4_IGNLU</name>
<dbReference type="PANTHER" id="PTHR24291:SF189">
    <property type="entry name" value="CYTOCHROME P450 4C3-RELATED"/>
    <property type="match status" value="1"/>
</dbReference>
<evidence type="ECO:0008006" key="19">
    <source>
        <dbReference type="Google" id="ProtNLM"/>
    </source>
</evidence>
<comment type="similarity">
    <text evidence="5 15">Belongs to the cytochrome P450 family.</text>
</comment>
<dbReference type="SUPFAM" id="SSF48264">
    <property type="entry name" value="Cytochrome P450"/>
    <property type="match status" value="1"/>
</dbReference>
<evidence type="ECO:0000256" key="2">
    <source>
        <dbReference type="ARBA" id="ARBA00003690"/>
    </source>
</evidence>
<organism evidence="17 18">
    <name type="scientific">Ignelater luminosus</name>
    <name type="common">Cucubano</name>
    <name type="synonym">Pyrophorus luminosus</name>
    <dbReference type="NCBI Taxonomy" id="2038154"/>
    <lineage>
        <taxon>Eukaryota</taxon>
        <taxon>Metazoa</taxon>
        <taxon>Ecdysozoa</taxon>
        <taxon>Arthropoda</taxon>
        <taxon>Hexapoda</taxon>
        <taxon>Insecta</taxon>
        <taxon>Pterygota</taxon>
        <taxon>Neoptera</taxon>
        <taxon>Endopterygota</taxon>
        <taxon>Coleoptera</taxon>
        <taxon>Polyphaga</taxon>
        <taxon>Elateriformia</taxon>
        <taxon>Elateroidea</taxon>
        <taxon>Elateridae</taxon>
        <taxon>Agrypninae</taxon>
        <taxon>Pyrophorini</taxon>
        <taxon>Ignelater</taxon>
    </lineage>
</organism>
<reference evidence="17" key="1">
    <citation type="submission" date="2019-08" db="EMBL/GenBank/DDBJ databases">
        <title>The genome of the North American firefly Photinus pyralis.</title>
        <authorList>
            <consortium name="Photinus pyralis genome working group"/>
            <person name="Fallon T.R."/>
            <person name="Sander Lower S.E."/>
            <person name="Weng J.-K."/>
        </authorList>
    </citation>
    <scope>NUCLEOTIDE SEQUENCE</scope>
    <source>
        <strain evidence="17">TRF0915ILg1</strain>
        <tissue evidence="17">Whole body</tissue>
    </source>
</reference>
<comment type="caution">
    <text evidence="17">The sequence shown here is derived from an EMBL/GenBank/DDBJ whole genome shotgun (WGS) entry which is preliminary data.</text>
</comment>
<dbReference type="PANTHER" id="PTHR24291">
    <property type="entry name" value="CYTOCHROME P450 FAMILY 4"/>
    <property type="match status" value="1"/>
</dbReference>
<dbReference type="Pfam" id="PF00067">
    <property type="entry name" value="p450"/>
    <property type="match status" value="1"/>
</dbReference>
<dbReference type="InterPro" id="IPR050196">
    <property type="entry name" value="Cytochrome_P450_Monoox"/>
</dbReference>
<dbReference type="InterPro" id="IPR017972">
    <property type="entry name" value="Cyt_P450_CS"/>
</dbReference>
<dbReference type="GO" id="GO:0005506">
    <property type="term" value="F:iron ion binding"/>
    <property type="evidence" value="ECO:0007669"/>
    <property type="project" value="InterPro"/>
</dbReference>
<evidence type="ECO:0000256" key="9">
    <source>
        <dbReference type="ARBA" id="ARBA00022848"/>
    </source>
</evidence>
<feature type="transmembrane region" description="Helical" evidence="16">
    <location>
        <begin position="9"/>
        <end position="34"/>
    </location>
</feature>
<keyword evidence="12 15" id="KW-0503">Monooxygenase</keyword>
<dbReference type="EMBL" id="VTPC01004591">
    <property type="protein sequence ID" value="KAF2896973.1"/>
    <property type="molecule type" value="Genomic_DNA"/>
</dbReference>
<dbReference type="PROSITE" id="PS00086">
    <property type="entry name" value="CYTOCHROME_P450"/>
    <property type="match status" value="1"/>
</dbReference>
<dbReference type="Gene3D" id="1.10.630.10">
    <property type="entry name" value="Cytochrome P450"/>
    <property type="match status" value="1"/>
</dbReference>
<keyword evidence="16" id="KW-1133">Transmembrane helix</keyword>
<keyword evidence="18" id="KW-1185">Reference proteome</keyword>
<evidence type="ECO:0000256" key="10">
    <source>
        <dbReference type="ARBA" id="ARBA00023002"/>
    </source>
</evidence>
<evidence type="ECO:0000256" key="8">
    <source>
        <dbReference type="ARBA" id="ARBA00022824"/>
    </source>
</evidence>
<protein>
    <recommendedName>
        <fullName evidence="19">Cytochrome P450</fullName>
    </recommendedName>
</protein>
<keyword evidence="6 14" id="KW-0349">Heme</keyword>
<dbReference type="InterPro" id="IPR036396">
    <property type="entry name" value="Cyt_P450_sf"/>
</dbReference>
<evidence type="ECO:0000256" key="12">
    <source>
        <dbReference type="ARBA" id="ARBA00023033"/>
    </source>
</evidence>
<keyword evidence="13 16" id="KW-0472">Membrane</keyword>
<dbReference type="PRINTS" id="PR00385">
    <property type="entry name" value="P450"/>
</dbReference>
<keyword evidence="8" id="KW-0256">Endoplasmic reticulum</keyword>